<evidence type="ECO:0000313" key="1">
    <source>
        <dbReference type="Proteomes" id="UP000790787"/>
    </source>
</evidence>
<keyword evidence="1" id="KW-1185">Reference proteome</keyword>
<evidence type="ECO:0000313" key="2">
    <source>
        <dbReference type="RefSeq" id="XP_075094454.1"/>
    </source>
</evidence>
<dbReference type="RefSeq" id="XP_075094454.1">
    <property type="nucleotide sequence ID" value="XM_075238353.1"/>
</dbReference>
<protein>
    <submittedName>
        <fullName evidence="2">Uncharacterized protein LOC142173273 isoform X1</fullName>
    </submittedName>
</protein>
<gene>
    <name evidence="2" type="primary">LOC142173273</name>
</gene>
<name>A0AC58TB41_TOBAC</name>
<reference evidence="2" key="2">
    <citation type="submission" date="2025-08" db="UniProtKB">
        <authorList>
            <consortium name="RefSeq"/>
        </authorList>
    </citation>
    <scope>IDENTIFICATION</scope>
    <source>
        <tissue evidence="2">Leaf</tissue>
    </source>
</reference>
<sequence length="414" mass="46145">MWQSSYYWNVLAGCASFHILTLRLECGIRDNHGLRIPTICNLALSVTTLPKFTHFYIADWTSVRPQAHMDIALPGSYSYDDTNKSFLPCSLKIALFLHAANSSGELLLAKGDTTLLRNIICQSTKVAILGDMLELGPTEFTFNELLLQFCCDAHFSVLSLGGTRFLTVAKNIYCVGEIKLVCINDAHYMTSEIINYVIRGDVILDNDSSQRQLGLILDLFNLISPTTLCCVMVSKNASTESSSLSLDCWKIRFIYAPILGSSYMSNVCQAAVQPNNFLISNMLLMMMEGAMILCGQRVLLKDPKIILLIESTIALATGLHRIVEETQVKYDPLHGKMLACCLMVSADIFPKVVNAVLTTISCHLDTVMIDHIFSYHRNYLRIDTIGGTSVTVLLTLFLTRTLRTRFLLRKGVLL</sequence>
<proteinExistence type="predicted"/>
<reference evidence="1" key="1">
    <citation type="journal article" date="2014" name="Nat. Commun.">
        <title>The tobacco genome sequence and its comparison with those of tomato and potato.</title>
        <authorList>
            <person name="Sierro N."/>
            <person name="Battey J.N."/>
            <person name="Ouadi S."/>
            <person name="Bakaher N."/>
            <person name="Bovet L."/>
            <person name="Willig A."/>
            <person name="Goepfert S."/>
            <person name="Peitsch M.C."/>
            <person name="Ivanov N.V."/>
        </authorList>
    </citation>
    <scope>NUCLEOTIDE SEQUENCE [LARGE SCALE GENOMIC DNA]</scope>
</reference>
<organism evidence="1 2">
    <name type="scientific">Nicotiana tabacum</name>
    <name type="common">Common tobacco</name>
    <dbReference type="NCBI Taxonomy" id="4097"/>
    <lineage>
        <taxon>Eukaryota</taxon>
        <taxon>Viridiplantae</taxon>
        <taxon>Streptophyta</taxon>
        <taxon>Embryophyta</taxon>
        <taxon>Tracheophyta</taxon>
        <taxon>Spermatophyta</taxon>
        <taxon>Magnoliopsida</taxon>
        <taxon>eudicotyledons</taxon>
        <taxon>Gunneridae</taxon>
        <taxon>Pentapetalae</taxon>
        <taxon>asterids</taxon>
        <taxon>lamiids</taxon>
        <taxon>Solanales</taxon>
        <taxon>Solanaceae</taxon>
        <taxon>Nicotianoideae</taxon>
        <taxon>Nicotianeae</taxon>
        <taxon>Nicotiana</taxon>
    </lineage>
</organism>
<dbReference type="Proteomes" id="UP000790787">
    <property type="component" value="Chromosome 19"/>
</dbReference>
<accession>A0AC58TB41</accession>